<dbReference type="GO" id="GO:0005737">
    <property type="term" value="C:cytoplasm"/>
    <property type="evidence" value="ECO:0007669"/>
    <property type="project" value="TreeGrafter"/>
</dbReference>
<comment type="similarity">
    <text evidence="2 11">Belongs to the PPP phosphatase family.</text>
</comment>
<gene>
    <name evidence="13" type="ORF">QR680_018502</name>
</gene>
<dbReference type="InterPro" id="IPR004843">
    <property type="entry name" value="Calcineurin-like_PHP"/>
</dbReference>
<evidence type="ECO:0000256" key="11">
    <source>
        <dbReference type="RuleBase" id="RU004273"/>
    </source>
</evidence>
<evidence type="ECO:0000256" key="7">
    <source>
        <dbReference type="ARBA" id="ARBA00037818"/>
    </source>
</evidence>
<dbReference type="GO" id="GO:0018991">
    <property type="term" value="P:egg-laying behavior"/>
    <property type="evidence" value="ECO:0007669"/>
    <property type="project" value="UniProtKB-ARBA"/>
</dbReference>
<evidence type="ECO:0000256" key="4">
    <source>
        <dbReference type="ARBA" id="ARBA00022801"/>
    </source>
</evidence>
<keyword evidence="5" id="KW-0904">Protein phosphatase</keyword>
<dbReference type="PRINTS" id="PR00114">
    <property type="entry name" value="STPHPHTASE"/>
</dbReference>
<accession>A0AA39LQF3</accession>
<dbReference type="GO" id="GO:0031272">
    <property type="term" value="P:regulation of pseudopodium assembly"/>
    <property type="evidence" value="ECO:0007669"/>
    <property type="project" value="UniProtKB-ARBA"/>
</dbReference>
<keyword evidence="14" id="KW-1185">Reference proteome</keyword>
<evidence type="ECO:0000256" key="2">
    <source>
        <dbReference type="ARBA" id="ARBA00008294"/>
    </source>
</evidence>
<evidence type="ECO:0000256" key="1">
    <source>
        <dbReference type="ARBA" id="ARBA00001936"/>
    </source>
</evidence>
<dbReference type="GO" id="GO:0046872">
    <property type="term" value="F:metal ion binding"/>
    <property type="evidence" value="ECO:0007669"/>
    <property type="project" value="UniProtKB-KW"/>
</dbReference>
<evidence type="ECO:0000256" key="9">
    <source>
        <dbReference type="ARBA" id="ARBA00048336"/>
    </source>
</evidence>
<comment type="catalytic activity">
    <reaction evidence="8">
        <text>O-phospho-L-seryl-[protein] + H2O = L-seryl-[protein] + phosphate</text>
        <dbReference type="Rhea" id="RHEA:20629"/>
        <dbReference type="Rhea" id="RHEA-COMP:9863"/>
        <dbReference type="Rhea" id="RHEA-COMP:11604"/>
        <dbReference type="ChEBI" id="CHEBI:15377"/>
        <dbReference type="ChEBI" id="CHEBI:29999"/>
        <dbReference type="ChEBI" id="CHEBI:43474"/>
        <dbReference type="ChEBI" id="CHEBI:83421"/>
        <dbReference type="EC" id="3.1.3.16"/>
    </reaction>
</comment>
<proteinExistence type="inferred from homology"/>
<comment type="caution">
    <text evidence="13">The sequence shown here is derived from an EMBL/GenBank/DDBJ whole genome shotgun (WGS) entry which is preliminary data.</text>
</comment>
<dbReference type="Pfam" id="PF16891">
    <property type="entry name" value="STPPase_N"/>
    <property type="match status" value="1"/>
</dbReference>
<dbReference type="PANTHER" id="PTHR11668:SF300">
    <property type="entry name" value="SERINE_THREONINE-PROTEIN PHOSPHATASE"/>
    <property type="match status" value="1"/>
</dbReference>
<dbReference type="FunFam" id="3.60.21.10:FF:000026">
    <property type="entry name" value="Serine/threonine-protein phosphatase"/>
    <property type="match status" value="1"/>
</dbReference>
<protein>
    <recommendedName>
        <fullName evidence="11">Serine/threonine-protein phosphatase</fullName>
        <ecNumber evidence="11">3.1.3.16</ecNumber>
    </recommendedName>
</protein>
<keyword evidence="6" id="KW-0464">Manganese</keyword>
<keyword evidence="4 11" id="KW-0378">Hydrolase</keyword>
<evidence type="ECO:0000256" key="6">
    <source>
        <dbReference type="ARBA" id="ARBA00023211"/>
    </source>
</evidence>
<sequence>MAFKLDSLIDRFLSVTLENVSLRCTVLEEEIVLLCNIARDVFLSQPPLLEVEAPIKVCGDIHGQYKDLLRIFNRCGFPPDASYLFLGDYVDRGKNNLETICLLFCYKVKYPENFFVLRGNHETAGINRVYGFYDECQRRYSVRLWQVFQDVFNCLPICALIGGRIFCMHGGLSPAMDNWDQLRRIVRPLDPANPSIETDLLWADPERLIKGWHPNTRGISYVFGADVVKEFCQTMDIDLVARAHQVVQDGYEFFAKRRLVTLFSAPHYCGEFDNAAGVMVVHGELLCTFEVLRSTHKSLKMKREL</sequence>
<dbReference type="GO" id="GO:0007060">
    <property type="term" value="P:male meiosis chromosome segregation"/>
    <property type="evidence" value="ECO:0007669"/>
    <property type="project" value="UniProtKB-ARBA"/>
</dbReference>
<dbReference type="GO" id="GO:0005634">
    <property type="term" value="C:nucleus"/>
    <property type="evidence" value="ECO:0007669"/>
    <property type="project" value="TreeGrafter"/>
</dbReference>
<name>A0AA39LQF3_9BILA</name>
<evidence type="ECO:0000256" key="8">
    <source>
        <dbReference type="ARBA" id="ARBA00047761"/>
    </source>
</evidence>
<evidence type="ECO:0000256" key="3">
    <source>
        <dbReference type="ARBA" id="ARBA00022723"/>
    </source>
</evidence>
<comment type="catalytic activity">
    <reaction evidence="9 11">
        <text>O-phospho-L-threonyl-[protein] + H2O = L-threonyl-[protein] + phosphate</text>
        <dbReference type="Rhea" id="RHEA:47004"/>
        <dbReference type="Rhea" id="RHEA-COMP:11060"/>
        <dbReference type="Rhea" id="RHEA-COMP:11605"/>
        <dbReference type="ChEBI" id="CHEBI:15377"/>
        <dbReference type="ChEBI" id="CHEBI:30013"/>
        <dbReference type="ChEBI" id="CHEBI:43474"/>
        <dbReference type="ChEBI" id="CHEBI:61977"/>
        <dbReference type="EC" id="3.1.3.16"/>
    </reaction>
</comment>
<dbReference type="InterPro" id="IPR031675">
    <property type="entry name" value="STPPase_N"/>
</dbReference>
<dbReference type="InterPro" id="IPR050341">
    <property type="entry name" value="PP1_catalytic_subunit"/>
</dbReference>
<comment type="subcellular location">
    <subcellularLocation>
        <location evidence="7">Cell projection</location>
        <location evidence="7">Pseudopodium</location>
    </subcellularLocation>
</comment>
<dbReference type="PANTHER" id="PTHR11668">
    <property type="entry name" value="SERINE/THREONINE PROTEIN PHOSPHATASE"/>
    <property type="match status" value="1"/>
</dbReference>
<evidence type="ECO:0000313" key="13">
    <source>
        <dbReference type="EMBL" id="KAK0406321.1"/>
    </source>
</evidence>
<dbReference type="SUPFAM" id="SSF56300">
    <property type="entry name" value="Metallo-dependent phosphatases"/>
    <property type="match status" value="1"/>
</dbReference>
<dbReference type="AlphaFoldDB" id="A0AA39LQF3"/>
<evidence type="ECO:0000256" key="5">
    <source>
        <dbReference type="ARBA" id="ARBA00022912"/>
    </source>
</evidence>
<evidence type="ECO:0000259" key="12">
    <source>
        <dbReference type="PROSITE" id="PS00125"/>
    </source>
</evidence>
<comment type="function">
    <text evidence="10">Probable phosphatase which plays a redundant role with gsp-4 in spermatogenesis by regulating sister chromatid segregation during meiosis. In addition, involved in sperm motility by controlling the dynamic disassembly of major sperm proteins (MSP) in the spermatozoan pseudopodium.</text>
</comment>
<dbReference type="GO" id="GO:0004722">
    <property type="term" value="F:protein serine/threonine phosphatase activity"/>
    <property type="evidence" value="ECO:0007669"/>
    <property type="project" value="UniProtKB-EC"/>
</dbReference>
<dbReference type="Gene3D" id="3.60.21.10">
    <property type="match status" value="1"/>
</dbReference>
<organism evidence="13 14">
    <name type="scientific">Steinernema hermaphroditum</name>
    <dbReference type="NCBI Taxonomy" id="289476"/>
    <lineage>
        <taxon>Eukaryota</taxon>
        <taxon>Metazoa</taxon>
        <taxon>Ecdysozoa</taxon>
        <taxon>Nematoda</taxon>
        <taxon>Chromadorea</taxon>
        <taxon>Rhabditida</taxon>
        <taxon>Tylenchina</taxon>
        <taxon>Panagrolaimomorpha</taxon>
        <taxon>Strongyloidoidea</taxon>
        <taxon>Steinernematidae</taxon>
        <taxon>Steinernema</taxon>
    </lineage>
</organism>
<dbReference type="GO" id="GO:0000785">
    <property type="term" value="C:chromatin"/>
    <property type="evidence" value="ECO:0007669"/>
    <property type="project" value="UniProtKB-ARBA"/>
</dbReference>
<dbReference type="EMBL" id="JAUCMV010000004">
    <property type="protein sequence ID" value="KAK0406321.1"/>
    <property type="molecule type" value="Genomic_DNA"/>
</dbReference>
<evidence type="ECO:0000256" key="10">
    <source>
        <dbReference type="ARBA" id="ARBA00054219"/>
    </source>
</evidence>
<evidence type="ECO:0000313" key="14">
    <source>
        <dbReference type="Proteomes" id="UP001175271"/>
    </source>
</evidence>
<dbReference type="SMART" id="SM00156">
    <property type="entry name" value="PP2Ac"/>
    <property type="match status" value="1"/>
</dbReference>
<dbReference type="GO" id="GO:0031143">
    <property type="term" value="C:pseudopodium"/>
    <property type="evidence" value="ECO:0007669"/>
    <property type="project" value="UniProtKB-SubCell"/>
</dbReference>
<feature type="domain" description="Serine/threonine specific protein phosphatases" evidence="12">
    <location>
        <begin position="117"/>
        <end position="122"/>
    </location>
</feature>
<comment type="cofactor">
    <cofactor evidence="1">
        <name>Mn(2+)</name>
        <dbReference type="ChEBI" id="CHEBI:29035"/>
    </cofactor>
</comment>
<dbReference type="InterPro" id="IPR006186">
    <property type="entry name" value="Ser/Thr-sp_prot-phosphatase"/>
</dbReference>
<dbReference type="PROSITE" id="PS00125">
    <property type="entry name" value="SER_THR_PHOSPHATASE"/>
    <property type="match status" value="1"/>
</dbReference>
<keyword evidence="3" id="KW-0479">Metal-binding</keyword>
<dbReference type="Pfam" id="PF00149">
    <property type="entry name" value="Metallophos"/>
    <property type="match status" value="1"/>
</dbReference>
<dbReference type="GO" id="GO:0097723">
    <property type="term" value="P:amoeboid sperm motility"/>
    <property type="evidence" value="ECO:0007669"/>
    <property type="project" value="UniProtKB-ARBA"/>
</dbReference>
<dbReference type="InterPro" id="IPR029052">
    <property type="entry name" value="Metallo-depent_PP-like"/>
</dbReference>
<dbReference type="Proteomes" id="UP001175271">
    <property type="component" value="Unassembled WGS sequence"/>
</dbReference>
<dbReference type="EC" id="3.1.3.16" evidence="11"/>
<reference evidence="13" key="1">
    <citation type="submission" date="2023-06" db="EMBL/GenBank/DDBJ databases">
        <title>Genomic analysis of the entomopathogenic nematode Steinernema hermaphroditum.</title>
        <authorList>
            <person name="Schwarz E.M."/>
            <person name="Heppert J.K."/>
            <person name="Baniya A."/>
            <person name="Schwartz H.T."/>
            <person name="Tan C.-H."/>
            <person name="Antoshechkin I."/>
            <person name="Sternberg P.W."/>
            <person name="Goodrich-Blair H."/>
            <person name="Dillman A.R."/>
        </authorList>
    </citation>
    <scope>NUCLEOTIDE SEQUENCE</scope>
    <source>
        <strain evidence="13">PS9179</strain>
        <tissue evidence="13">Whole animal</tissue>
    </source>
</reference>